<accession>A0A5N6GJV8</accession>
<name>A0A5N6GJV8_ASPFL</name>
<dbReference type="Pfam" id="PF02214">
    <property type="entry name" value="BTB_2"/>
    <property type="match status" value="1"/>
</dbReference>
<dbReference type="EMBL" id="ML734721">
    <property type="protein sequence ID" value="KAB8240713.1"/>
    <property type="molecule type" value="Genomic_DNA"/>
</dbReference>
<protein>
    <submittedName>
        <fullName evidence="2">BTB/POZ protein</fullName>
    </submittedName>
</protein>
<dbReference type="Gene3D" id="3.30.710.10">
    <property type="entry name" value="Potassium Channel Kv1.1, Chain A"/>
    <property type="match status" value="1"/>
</dbReference>
<organism evidence="2">
    <name type="scientific">Aspergillus flavus</name>
    <dbReference type="NCBI Taxonomy" id="5059"/>
    <lineage>
        <taxon>Eukaryota</taxon>
        <taxon>Fungi</taxon>
        <taxon>Dikarya</taxon>
        <taxon>Ascomycota</taxon>
        <taxon>Pezizomycotina</taxon>
        <taxon>Eurotiomycetes</taxon>
        <taxon>Eurotiomycetidae</taxon>
        <taxon>Eurotiales</taxon>
        <taxon>Aspergillaceae</taxon>
        <taxon>Aspergillus</taxon>
        <taxon>Aspergillus subgen. Circumdati</taxon>
    </lineage>
</organism>
<dbReference type="GO" id="GO:0051260">
    <property type="term" value="P:protein homooligomerization"/>
    <property type="evidence" value="ECO:0007669"/>
    <property type="project" value="InterPro"/>
</dbReference>
<dbReference type="InterPro" id="IPR000210">
    <property type="entry name" value="BTB/POZ_dom"/>
</dbReference>
<dbReference type="VEuPathDB" id="FungiDB:AFLA_011741"/>
<dbReference type="PANTHER" id="PTHR11145:SF8">
    <property type="entry name" value="RE57120P"/>
    <property type="match status" value="1"/>
</dbReference>
<proteinExistence type="predicted"/>
<dbReference type="InterPro" id="IPR045068">
    <property type="entry name" value="BACURD1-3"/>
</dbReference>
<reference evidence="2" key="1">
    <citation type="submission" date="2019-04" db="EMBL/GenBank/DDBJ databases">
        <title>Friends and foes A comparative genomics study of 23 Aspergillus species from section Flavi.</title>
        <authorList>
            <consortium name="DOE Joint Genome Institute"/>
            <person name="Kjaerbolling I."/>
            <person name="Vesth T."/>
            <person name="Frisvad J.C."/>
            <person name="Nybo J.L."/>
            <person name="Theobald S."/>
            <person name="Kildgaard S."/>
            <person name="Isbrandt T."/>
            <person name="Kuo A."/>
            <person name="Sato A."/>
            <person name="Lyhne E.K."/>
            <person name="Kogle M.E."/>
            <person name="Wiebenga A."/>
            <person name="Kun R.S."/>
            <person name="Lubbers R.J."/>
            <person name="Makela M.R."/>
            <person name="Barry K."/>
            <person name="Chovatia M."/>
            <person name="Clum A."/>
            <person name="Daum C."/>
            <person name="Haridas S."/>
            <person name="He G."/>
            <person name="LaButti K."/>
            <person name="Lipzen A."/>
            <person name="Mondo S."/>
            <person name="Riley R."/>
            <person name="Salamov A."/>
            <person name="Simmons B.A."/>
            <person name="Magnuson J.K."/>
            <person name="Henrissat B."/>
            <person name="Mortensen U.H."/>
            <person name="Larsen T.O."/>
            <person name="Devries R.P."/>
            <person name="Grigoriev I.V."/>
            <person name="Machida M."/>
            <person name="Baker S.E."/>
            <person name="Andersen M.R."/>
        </authorList>
    </citation>
    <scope>NUCLEOTIDE SEQUENCE [LARGE SCALE GENOMIC DNA]</scope>
    <source>
        <strain evidence="2">CBS 121.62</strain>
    </source>
</reference>
<dbReference type="PROSITE" id="PS50097">
    <property type="entry name" value="BTB"/>
    <property type="match status" value="1"/>
</dbReference>
<dbReference type="VEuPathDB" id="FungiDB:F9C07_10477"/>
<sequence>MNRETGPVPSNTNENIRIELQVGERRFTTLRQTLVGESGFFASLLSGRWNSASDDGSYFIDADPYLFDHVLRYLRRGIFPIFYDPVKGHKFPVYHALLEESKYFQISRLEKWLKNQTYLEAVRVEHSVEVRNGSSFRCTRLATSIVEYHPEWRTEKVYVCPQKKTKHLGKQRLCQKKCSKAQDDRAADYEEVPTVEALLVVEKKIIFDNKKCRRWSRKF</sequence>
<evidence type="ECO:0000313" key="2">
    <source>
        <dbReference type="EMBL" id="KAB8240713.1"/>
    </source>
</evidence>
<gene>
    <name evidence="2" type="ORF">BDV35DRAFT_401612</name>
</gene>
<evidence type="ECO:0000259" key="1">
    <source>
        <dbReference type="PROSITE" id="PS50097"/>
    </source>
</evidence>
<feature type="domain" description="BTB" evidence="1">
    <location>
        <begin position="16"/>
        <end position="83"/>
    </location>
</feature>
<dbReference type="PANTHER" id="PTHR11145">
    <property type="entry name" value="BTB/POZ DOMAIN-CONTAINING ADAPTER FOR CUL3-MEDIATED RHOA DEGRADATION PROTEIN FAMILY MEMBER"/>
    <property type="match status" value="1"/>
</dbReference>
<dbReference type="AlphaFoldDB" id="A0A5N6GJV8"/>
<dbReference type="InterPro" id="IPR003131">
    <property type="entry name" value="T1-type_BTB"/>
</dbReference>
<dbReference type="InterPro" id="IPR011333">
    <property type="entry name" value="SKP1/BTB/POZ_sf"/>
</dbReference>
<dbReference type="SUPFAM" id="SSF54695">
    <property type="entry name" value="POZ domain"/>
    <property type="match status" value="1"/>
</dbReference>
<dbReference type="SMART" id="SM00225">
    <property type="entry name" value="BTB"/>
    <property type="match status" value="1"/>
</dbReference>
<dbReference type="Proteomes" id="UP000325434">
    <property type="component" value="Unassembled WGS sequence"/>
</dbReference>